<organism evidence="1 2">
    <name type="scientific">Planctopirus ephydatiae</name>
    <dbReference type="NCBI Taxonomy" id="2528019"/>
    <lineage>
        <taxon>Bacteria</taxon>
        <taxon>Pseudomonadati</taxon>
        <taxon>Planctomycetota</taxon>
        <taxon>Planctomycetia</taxon>
        <taxon>Planctomycetales</taxon>
        <taxon>Planctomycetaceae</taxon>
        <taxon>Planctopirus</taxon>
    </lineage>
</organism>
<reference evidence="1 2" key="1">
    <citation type="submission" date="2019-02" db="EMBL/GenBank/DDBJ databases">
        <title>Deep-cultivation of Planctomycetes and their phenomic and genomic characterization uncovers novel biology.</title>
        <authorList>
            <person name="Wiegand S."/>
            <person name="Jogler M."/>
            <person name="Boedeker C."/>
            <person name="Pinto D."/>
            <person name="Vollmers J."/>
            <person name="Rivas-Marin E."/>
            <person name="Kohn T."/>
            <person name="Peeters S.H."/>
            <person name="Heuer A."/>
            <person name="Rast P."/>
            <person name="Oberbeckmann S."/>
            <person name="Bunk B."/>
            <person name="Jeske O."/>
            <person name="Meyerdierks A."/>
            <person name="Storesund J.E."/>
            <person name="Kallscheuer N."/>
            <person name="Luecker S."/>
            <person name="Lage O.M."/>
            <person name="Pohl T."/>
            <person name="Merkel B.J."/>
            <person name="Hornburger P."/>
            <person name="Mueller R.-W."/>
            <person name="Bruemmer F."/>
            <person name="Labrenz M."/>
            <person name="Spormann A.M."/>
            <person name="Op den Camp H."/>
            <person name="Overmann J."/>
            <person name="Amann R."/>
            <person name="Jetten M.S.M."/>
            <person name="Mascher T."/>
            <person name="Medema M.H."/>
            <person name="Devos D.P."/>
            <person name="Kaster A.-K."/>
            <person name="Ovreas L."/>
            <person name="Rohde M."/>
            <person name="Galperin M.Y."/>
            <person name="Jogler C."/>
        </authorList>
    </citation>
    <scope>NUCLEOTIDE SEQUENCE [LARGE SCALE GENOMIC DNA]</scope>
    <source>
        <strain evidence="1 2">Spb1</strain>
    </source>
</reference>
<protein>
    <submittedName>
        <fullName evidence="1">Uncharacterized protein</fullName>
    </submittedName>
</protein>
<keyword evidence="2" id="KW-1185">Reference proteome</keyword>
<evidence type="ECO:0000313" key="1">
    <source>
        <dbReference type="EMBL" id="QDV29568.1"/>
    </source>
</evidence>
<dbReference type="AlphaFoldDB" id="A0A518GLX0"/>
<dbReference type="EMBL" id="CP036299">
    <property type="protein sequence ID" value="QDV29568.1"/>
    <property type="molecule type" value="Genomic_DNA"/>
</dbReference>
<evidence type="ECO:0000313" key="2">
    <source>
        <dbReference type="Proteomes" id="UP000315349"/>
    </source>
</evidence>
<gene>
    <name evidence="1" type="ORF">Spb1_14800</name>
</gene>
<dbReference type="KEGG" id="peh:Spb1_14800"/>
<dbReference type="Proteomes" id="UP000315349">
    <property type="component" value="Chromosome"/>
</dbReference>
<accession>A0A518GLX0</accession>
<name>A0A518GLX0_9PLAN</name>
<sequence length="110" mass="12330">MKTLRDCLHTGQIRSAGLQNEHFNDRLAELSQTLSGGLGRFHNFEHLASDLLAVLRIASLFQPTELFLQFFNSFELLTGQLLDGVFDPFQRTPTVPGLGNRSQVSLETIQ</sequence>
<proteinExistence type="predicted"/>